<dbReference type="PANTHER" id="PTHR46072">
    <property type="entry name" value="AMIDASE-RELATED-RELATED"/>
    <property type="match status" value="1"/>
</dbReference>
<accession>A0A9W8NPF8</accession>
<dbReference type="PANTHER" id="PTHR46072:SF4">
    <property type="entry name" value="AMIDASE C550.07-RELATED"/>
    <property type="match status" value="1"/>
</dbReference>
<feature type="domain" description="Amidase" evidence="4">
    <location>
        <begin position="82"/>
        <end position="533"/>
    </location>
</feature>
<dbReference type="Pfam" id="PF01425">
    <property type="entry name" value="Amidase"/>
    <property type="match status" value="1"/>
</dbReference>
<dbReference type="AlphaFoldDB" id="A0A9W8NPF8"/>
<comment type="caution">
    <text evidence="5">The sequence shown here is derived from an EMBL/GenBank/DDBJ whole genome shotgun (WGS) entry which is preliminary data.</text>
</comment>
<evidence type="ECO:0000313" key="6">
    <source>
        <dbReference type="Proteomes" id="UP001148614"/>
    </source>
</evidence>
<evidence type="ECO:0000313" key="5">
    <source>
        <dbReference type="EMBL" id="KAJ3580474.1"/>
    </source>
</evidence>
<dbReference type="InterPro" id="IPR023631">
    <property type="entry name" value="Amidase_dom"/>
</dbReference>
<dbReference type="Gene3D" id="3.90.1300.10">
    <property type="entry name" value="Amidase signature (AS) domain"/>
    <property type="match status" value="1"/>
</dbReference>
<keyword evidence="6" id="KW-1185">Reference proteome</keyword>
<feature type="active site" description="Charge relay system" evidence="3">
    <location>
        <position position="211"/>
    </location>
</feature>
<dbReference type="Proteomes" id="UP001148614">
    <property type="component" value="Unassembled WGS sequence"/>
</dbReference>
<evidence type="ECO:0000256" key="2">
    <source>
        <dbReference type="ARBA" id="ARBA00022801"/>
    </source>
</evidence>
<evidence type="ECO:0000256" key="3">
    <source>
        <dbReference type="PIRSR" id="PIRSR001221-1"/>
    </source>
</evidence>
<dbReference type="InterPro" id="IPR036928">
    <property type="entry name" value="AS_sf"/>
</dbReference>
<feature type="active site" description="Charge relay system" evidence="3">
    <location>
        <position position="136"/>
    </location>
</feature>
<keyword evidence="2" id="KW-0378">Hydrolase</keyword>
<dbReference type="VEuPathDB" id="FungiDB:F4678DRAFT_255933"/>
<gene>
    <name evidence="5" type="ORF">NPX13_g83</name>
</gene>
<feature type="active site" description="Acyl-ester intermediate" evidence="3">
    <location>
        <position position="235"/>
    </location>
</feature>
<dbReference type="GO" id="GO:0016787">
    <property type="term" value="F:hydrolase activity"/>
    <property type="evidence" value="ECO:0007669"/>
    <property type="project" value="UniProtKB-KW"/>
</dbReference>
<protein>
    <recommendedName>
        <fullName evidence="4">Amidase domain-containing protein</fullName>
    </recommendedName>
</protein>
<proteinExistence type="inferred from homology"/>
<reference evidence="5" key="1">
    <citation type="submission" date="2022-07" db="EMBL/GenBank/DDBJ databases">
        <title>Genome Sequence of Xylaria arbuscula.</title>
        <authorList>
            <person name="Buettner E."/>
        </authorList>
    </citation>
    <scope>NUCLEOTIDE SEQUENCE</scope>
    <source>
        <strain evidence="5">VT107</strain>
    </source>
</reference>
<evidence type="ECO:0000259" key="4">
    <source>
        <dbReference type="Pfam" id="PF01425"/>
    </source>
</evidence>
<evidence type="ECO:0000256" key="1">
    <source>
        <dbReference type="ARBA" id="ARBA00009199"/>
    </source>
</evidence>
<organism evidence="5 6">
    <name type="scientific">Xylaria arbuscula</name>
    <dbReference type="NCBI Taxonomy" id="114810"/>
    <lineage>
        <taxon>Eukaryota</taxon>
        <taxon>Fungi</taxon>
        <taxon>Dikarya</taxon>
        <taxon>Ascomycota</taxon>
        <taxon>Pezizomycotina</taxon>
        <taxon>Sordariomycetes</taxon>
        <taxon>Xylariomycetidae</taxon>
        <taxon>Xylariales</taxon>
        <taxon>Xylariaceae</taxon>
        <taxon>Xylaria</taxon>
    </lineage>
</organism>
<sequence>MPPSKVLSTPQAQAQVAIAVRENSLPVGYKLESQLPRDVLNVMHIPRSSGLLTPWELDITENYDATALLELLATQKVSAVGVVEAFRRRAAIANDLTNCLTELIPDALDWAKAADDYLKNTGKTLGPLHGLPISLKEQISVAGRRTNASFVAWVERKSERHASVVASLRCLGAIPFARTTQPQAFMQLETANNIYGRTLNPRNRLLTSSGSSGGEAALMAMQGSPMGIGGDIGGSIRGPAGLNGLWGFKPSTGRFSGSGVIVPWPGCDSIRGTLGPFAHSLRDIILLMETYSLSQPWVDDPTLLPWPVSAARGVIRNRPLRVGIMMTDGVVTPLPPVQVVMDEVVRRLRASPLIDVRPFTALRHGDAWRIISANYFEDGGSKIEELIAEGGEPVLPLTAWILEECKKNEQKTADTTQGRRQARDEFREAYNAHWKAAGIDVVIAPVAPGVANPHGTSKYWTYTAVWNLLDFPGIAFPASEMIGGYARPLEGIPYVHTNEIEEEIAKHYDPQVAQAMPVGLQIVAPRWMDDMCLAAARVVETALAA</sequence>
<dbReference type="PIRSF" id="PIRSF001221">
    <property type="entry name" value="Amidase_fungi"/>
    <property type="match status" value="1"/>
</dbReference>
<dbReference type="EMBL" id="JANPWZ010000004">
    <property type="protein sequence ID" value="KAJ3580474.1"/>
    <property type="molecule type" value="Genomic_DNA"/>
</dbReference>
<dbReference type="SUPFAM" id="SSF75304">
    <property type="entry name" value="Amidase signature (AS) enzymes"/>
    <property type="match status" value="1"/>
</dbReference>
<comment type="similarity">
    <text evidence="1">Belongs to the amidase family.</text>
</comment>
<name>A0A9W8NPF8_9PEZI</name>